<sequence length="46" mass="5132">MFKGFKIHVGGSKSDCCTITIQEVKDSDENKECCEVKVETENKCCS</sequence>
<dbReference type="RefSeq" id="WP_158093236.1">
    <property type="nucleotide sequence ID" value="NZ_BMHB01000001.1"/>
</dbReference>
<comment type="caution">
    <text evidence="1">The sequence shown here is derived from an EMBL/GenBank/DDBJ whole genome shotgun (WGS) entry which is preliminary data.</text>
</comment>
<evidence type="ECO:0000313" key="1">
    <source>
        <dbReference type="EMBL" id="GGI15617.1"/>
    </source>
</evidence>
<proteinExistence type="predicted"/>
<dbReference type="Proteomes" id="UP000626244">
    <property type="component" value="Unassembled WGS sequence"/>
</dbReference>
<name>A0A8J3ARL0_9BACI</name>
<evidence type="ECO:0000313" key="2">
    <source>
        <dbReference type="Proteomes" id="UP000626244"/>
    </source>
</evidence>
<dbReference type="AlphaFoldDB" id="A0A8J3ARL0"/>
<keyword evidence="2" id="KW-1185">Reference proteome</keyword>
<protein>
    <submittedName>
        <fullName evidence="1">Uncharacterized protein</fullName>
    </submittedName>
</protein>
<dbReference type="EMBL" id="BMHB01000001">
    <property type="protein sequence ID" value="GGI15617.1"/>
    <property type="molecule type" value="Genomic_DNA"/>
</dbReference>
<organism evidence="1 2">
    <name type="scientific">Gottfriedia solisilvae</name>
    <dbReference type="NCBI Taxonomy" id="1516104"/>
    <lineage>
        <taxon>Bacteria</taxon>
        <taxon>Bacillati</taxon>
        <taxon>Bacillota</taxon>
        <taxon>Bacilli</taxon>
        <taxon>Bacillales</taxon>
        <taxon>Bacillaceae</taxon>
        <taxon>Gottfriedia</taxon>
    </lineage>
</organism>
<gene>
    <name evidence="1" type="ORF">GCM10007380_28880</name>
</gene>
<accession>A0A8J3ARL0</accession>
<reference evidence="2" key="1">
    <citation type="journal article" date="2019" name="Int. J. Syst. Evol. Microbiol.">
        <title>The Global Catalogue of Microorganisms (GCM) 10K type strain sequencing project: providing services to taxonomists for standard genome sequencing and annotation.</title>
        <authorList>
            <consortium name="The Broad Institute Genomics Platform"/>
            <consortium name="The Broad Institute Genome Sequencing Center for Infectious Disease"/>
            <person name="Wu L."/>
            <person name="Ma J."/>
        </authorList>
    </citation>
    <scope>NUCLEOTIDE SEQUENCE [LARGE SCALE GENOMIC DNA]</scope>
    <source>
        <strain evidence="2">CGMCC 1.14993</strain>
    </source>
</reference>